<evidence type="ECO:0000256" key="3">
    <source>
        <dbReference type="ARBA" id="ARBA00023163"/>
    </source>
</evidence>
<proteinExistence type="predicted"/>
<dbReference type="InterPro" id="IPR035418">
    <property type="entry name" value="AraC-bd_2"/>
</dbReference>
<dbReference type="GO" id="GO:0003700">
    <property type="term" value="F:DNA-binding transcription factor activity"/>
    <property type="evidence" value="ECO:0007669"/>
    <property type="project" value="InterPro"/>
</dbReference>
<dbReference type="SMART" id="SM00342">
    <property type="entry name" value="HTH_ARAC"/>
    <property type="match status" value="1"/>
</dbReference>
<dbReference type="EMBL" id="JACEHE010000061">
    <property type="protein sequence ID" value="MBA2951917.1"/>
    <property type="molecule type" value="Genomic_DNA"/>
</dbReference>
<dbReference type="PRINTS" id="PR00032">
    <property type="entry name" value="HTHARAC"/>
</dbReference>
<dbReference type="PANTHER" id="PTHR46796">
    <property type="entry name" value="HTH-TYPE TRANSCRIPTIONAL ACTIVATOR RHAS-RELATED"/>
    <property type="match status" value="1"/>
</dbReference>
<dbReference type="Pfam" id="PF12833">
    <property type="entry name" value="HTH_18"/>
    <property type="match status" value="1"/>
</dbReference>
<keyword evidence="3" id="KW-0804">Transcription</keyword>
<evidence type="ECO:0000313" key="5">
    <source>
        <dbReference type="EMBL" id="MBA2951917.1"/>
    </source>
</evidence>
<gene>
    <name evidence="5" type="ORF">H1D24_40800</name>
</gene>
<dbReference type="Pfam" id="PF14525">
    <property type="entry name" value="AraC_binding_2"/>
    <property type="match status" value="1"/>
</dbReference>
<protein>
    <submittedName>
        <fullName evidence="5">Helix-turn-helix domain-containing protein</fullName>
    </submittedName>
</protein>
<dbReference type="InterPro" id="IPR018062">
    <property type="entry name" value="HTH_AraC-typ_CS"/>
</dbReference>
<name>A0A7W0IE25_9ACTN</name>
<dbReference type="SUPFAM" id="SSF46689">
    <property type="entry name" value="Homeodomain-like"/>
    <property type="match status" value="1"/>
</dbReference>
<dbReference type="PROSITE" id="PS01124">
    <property type="entry name" value="HTH_ARAC_FAMILY_2"/>
    <property type="match status" value="1"/>
</dbReference>
<dbReference type="AlphaFoldDB" id="A0A7W0IE25"/>
<dbReference type="InterPro" id="IPR018060">
    <property type="entry name" value="HTH_AraC"/>
</dbReference>
<organism evidence="5 6">
    <name type="scientific">Streptomyces himalayensis subsp. himalayensis</name>
    <dbReference type="NCBI Taxonomy" id="2756131"/>
    <lineage>
        <taxon>Bacteria</taxon>
        <taxon>Bacillati</taxon>
        <taxon>Actinomycetota</taxon>
        <taxon>Actinomycetes</taxon>
        <taxon>Kitasatosporales</taxon>
        <taxon>Streptomycetaceae</taxon>
        <taxon>Streptomyces</taxon>
        <taxon>Streptomyces himalayensis</taxon>
    </lineage>
</organism>
<accession>A0A7W0IE25</accession>
<dbReference type="InterPro" id="IPR009057">
    <property type="entry name" value="Homeodomain-like_sf"/>
</dbReference>
<keyword evidence="1" id="KW-0805">Transcription regulation</keyword>
<feature type="domain" description="HTH araC/xylS-type" evidence="4">
    <location>
        <begin position="217"/>
        <end position="318"/>
    </location>
</feature>
<comment type="caution">
    <text evidence="5">The sequence shown here is derived from an EMBL/GenBank/DDBJ whole genome shotgun (WGS) entry which is preliminary data.</text>
</comment>
<dbReference type="PROSITE" id="PS00041">
    <property type="entry name" value="HTH_ARAC_FAMILY_1"/>
    <property type="match status" value="1"/>
</dbReference>
<reference evidence="5 6" key="1">
    <citation type="submission" date="2020-07" db="EMBL/GenBank/DDBJ databases">
        <title>Streptomyces isolated from Indian soil.</title>
        <authorList>
            <person name="Mandal S."/>
            <person name="Maiti P.K."/>
        </authorList>
    </citation>
    <scope>NUCLEOTIDE SEQUENCE [LARGE SCALE GENOMIC DNA]</scope>
    <source>
        <strain evidence="5 6">PSKA28</strain>
    </source>
</reference>
<evidence type="ECO:0000313" key="6">
    <source>
        <dbReference type="Proteomes" id="UP000545761"/>
    </source>
</evidence>
<dbReference type="InterPro" id="IPR050204">
    <property type="entry name" value="AraC_XylS_family_regulators"/>
</dbReference>
<keyword evidence="2" id="KW-0238">DNA-binding</keyword>
<sequence length="327" mass="34753">MVEQVPGDQGLGVGWSEVTRTAFVAMRAAALPGAVPVSGKHGFAAAAVARVTGGLLVSTMQADPHEAARTPGLVRRAAGEDFFLTLLTEGSARLRQGGRAAEVGPGDFALVDSAHPYVFRFDRPFRSVVLQIPRAMLTSRCAAAEHVTAVPFRTARGTGAFVSPVLCALAEQGHDPGEATAASFMKNLLDLLATACDALGSDVSGKASAAVHRRDLRRAKAYLADRLHDPGLTLLAASHDLGFSLRYLRELFREADTTPRAWLYAQRLDRSRAMLSGAGHDAQSISSIALRVGFKDASHFSRAFKSRFGTSPATYRRTAVRAPSGNV</sequence>
<evidence type="ECO:0000256" key="1">
    <source>
        <dbReference type="ARBA" id="ARBA00023015"/>
    </source>
</evidence>
<dbReference type="Gene3D" id="1.10.10.60">
    <property type="entry name" value="Homeodomain-like"/>
    <property type="match status" value="1"/>
</dbReference>
<dbReference type="Proteomes" id="UP000545761">
    <property type="component" value="Unassembled WGS sequence"/>
</dbReference>
<evidence type="ECO:0000259" key="4">
    <source>
        <dbReference type="PROSITE" id="PS01124"/>
    </source>
</evidence>
<evidence type="ECO:0000256" key="2">
    <source>
        <dbReference type="ARBA" id="ARBA00023125"/>
    </source>
</evidence>
<dbReference type="GO" id="GO:0043565">
    <property type="term" value="F:sequence-specific DNA binding"/>
    <property type="evidence" value="ECO:0007669"/>
    <property type="project" value="InterPro"/>
</dbReference>
<dbReference type="InterPro" id="IPR020449">
    <property type="entry name" value="Tscrpt_reg_AraC-type_HTH"/>
</dbReference>
<dbReference type="PANTHER" id="PTHR46796:SF6">
    <property type="entry name" value="ARAC SUBFAMILY"/>
    <property type="match status" value="1"/>
</dbReference>
<dbReference type="RefSeq" id="WP_181662826.1">
    <property type="nucleotide sequence ID" value="NZ_JACEHE010000061.1"/>
</dbReference>